<evidence type="ECO:0000256" key="1">
    <source>
        <dbReference type="ARBA" id="ARBA00023125"/>
    </source>
</evidence>
<name>A0A6A3JSS9_9STRA</name>
<dbReference type="PROSITE" id="PS51253">
    <property type="entry name" value="HTH_CENPB"/>
    <property type="match status" value="1"/>
</dbReference>
<dbReference type="Proteomes" id="UP000488956">
    <property type="component" value="Unassembled WGS sequence"/>
</dbReference>
<dbReference type="Pfam" id="PF03221">
    <property type="entry name" value="HTH_Tnp_Tc5"/>
    <property type="match status" value="1"/>
</dbReference>
<comment type="caution">
    <text evidence="3">The sequence shown here is derived from an EMBL/GenBank/DDBJ whole genome shotgun (WGS) entry which is preliminary data.</text>
</comment>
<evidence type="ECO:0000259" key="2">
    <source>
        <dbReference type="PROSITE" id="PS51253"/>
    </source>
</evidence>
<organism evidence="3 5">
    <name type="scientific">Phytophthora fragariae</name>
    <dbReference type="NCBI Taxonomy" id="53985"/>
    <lineage>
        <taxon>Eukaryota</taxon>
        <taxon>Sar</taxon>
        <taxon>Stramenopiles</taxon>
        <taxon>Oomycota</taxon>
        <taxon>Peronosporomycetes</taxon>
        <taxon>Peronosporales</taxon>
        <taxon>Peronosporaceae</taxon>
        <taxon>Phytophthora</taxon>
    </lineage>
</organism>
<evidence type="ECO:0000313" key="5">
    <source>
        <dbReference type="Proteomes" id="UP000460718"/>
    </source>
</evidence>
<evidence type="ECO:0000313" key="3">
    <source>
        <dbReference type="EMBL" id="KAE8996852.1"/>
    </source>
</evidence>
<dbReference type="PANTHER" id="PTHR19303">
    <property type="entry name" value="TRANSPOSON"/>
    <property type="match status" value="1"/>
</dbReference>
<feature type="domain" description="HTH CENPB-type" evidence="2">
    <location>
        <begin position="51"/>
        <end position="120"/>
    </location>
</feature>
<dbReference type="InterPro" id="IPR050863">
    <property type="entry name" value="CenT-Element_Derived"/>
</dbReference>
<gene>
    <name evidence="4" type="ORF">PF010_g9111</name>
    <name evidence="3" type="ORF">PF011_g15736</name>
</gene>
<dbReference type="Proteomes" id="UP000460718">
    <property type="component" value="Unassembled WGS sequence"/>
</dbReference>
<reference evidence="5 6" key="1">
    <citation type="submission" date="2018-09" db="EMBL/GenBank/DDBJ databases">
        <title>Genomic investigation of the strawberry pathogen Phytophthora fragariae indicates pathogenicity is determined by transcriptional variation in three key races.</title>
        <authorList>
            <person name="Adams T.M."/>
            <person name="Armitage A.D."/>
            <person name="Sobczyk M.K."/>
            <person name="Bates H.J."/>
            <person name="Dunwell J.M."/>
            <person name="Nellist C.F."/>
            <person name="Harrison R.J."/>
        </authorList>
    </citation>
    <scope>NUCLEOTIDE SEQUENCE [LARGE SCALE GENOMIC DNA]</scope>
    <source>
        <strain evidence="4 6">ONT-3</strain>
        <strain evidence="3 5">SCRP245</strain>
    </source>
</reference>
<dbReference type="EMBL" id="QXFW01001085">
    <property type="protein sequence ID" value="KAE8996852.1"/>
    <property type="molecule type" value="Genomic_DNA"/>
</dbReference>
<protein>
    <recommendedName>
        <fullName evidence="2">HTH CENPB-type domain-containing protein</fullName>
    </recommendedName>
</protein>
<dbReference type="GO" id="GO:0005634">
    <property type="term" value="C:nucleus"/>
    <property type="evidence" value="ECO:0007669"/>
    <property type="project" value="TreeGrafter"/>
</dbReference>
<evidence type="ECO:0000313" key="6">
    <source>
        <dbReference type="Proteomes" id="UP000488956"/>
    </source>
</evidence>
<evidence type="ECO:0000313" key="4">
    <source>
        <dbReference type="EMBL" id="KAE9116035.1"/>
    </source>
</evidence>
<sequence length="249" mass="27237">MAPKYTQAALDSAVQEVLDGTPATVVAEASKIPVTTIRKWVTNAKNGTTRKRRGPKPLLPVEAEDAIQDWVIGRQIVRYHVGRSEILKKAQEISELVPGRAVTDGWYKRFMGRHPDLTNRSAQLLSKTRNAVEFEDIRLLFSSMAKVIIETGASADQIFNVDETAFCKASKSKRVVAIRRSKNVWATTPTTSFHMTIIACGSAAGFVVPPVFIFPGKTVKLDILNGCDVAGAAVSVTQSVFLGMTLFEE</sequence>
<proteinExistence type="predicted"/>
<keyword evidence="1" id="KW-0238">DNA-binding</keyword>
<accession>A0A6A3JSS9</accession>
<dbReference type="PANTHER" id="PTHR19303:SF57">
    <property type="entry name" value="HTH CENPB-TYPE DOMAIN-CONTAINING PROTEIN"/>
    <property type="match status" value="1"/>
</dbReference>
<dbReference type="AlphaFoldDB" id="A0A6A3JSS9"/>
<dbReference type="EMBL" id="QXFX01000429">
    <property type="protein sequence ID" value="KAE9116035.1"/>
    <property type="molecule type" value="Genomic_DNA"/>
</dbReference>
<dbReference type="GO" id="GO:0003677">
    <property type="term" value="F:DNA binding"/>
    <property type="evidence" value="ECO:0007669"/>
    <property type="project" value="UniProtKB-KW"/>
</dbReference>
<dbReference type="InterPro" id="IPR006600">
    <property type="entry name" value="HTH_CenpB_DNA-bd_dom"/>
</dbReference>